<evidence type="ECO:0000256" key="2">
    <source>
        <dbReference type="SAM" id="Phobius"/>
    </source>
</evidence>
<feature type="compositionally biased region" description="Pro residues" evidence="1">
    <location>
        <begin position="49"/>
        <end position="59"/>
    </location>
</feature>
<dbReference type="RefSeq" id="WP_167026373.1">
    <property type="nucleotide sequence ID" value="NZ_CP050177.1"/>
</dbReference>
<protein>
    <submittedName>
        <fullName evidence="4">DUF4190 domain-containing protein</fullName>
    </submittedName>
</protein>
<dbReference type="Proteomes" id="UP000501179">
    <property type="component" value="Chromosome"/>
</dbReference>
<keyword evidence="2" id="KW-1133">Transmembrane helix</keyword>
<keyword evidence="2" id="KW-0812">Transmembrane</keyword>
<dbReference type="KEGG" id="slia:HA039_08880"/>
<keyword evidence="2" id="KW-0472">Membrane</keyword>
<sequence>MPDQNDQPSGGFADDDPWAPPERRVPLDKQAPAAGSVHDQPTVIGGPPAAVPPPPPAPGGPGAGAPGPYGYPGAAVPPQAGPAYGSPYATGTGGTYDTATGAGYGYPAAAPAAGTHAGYPPGYATGVGNTAPYPGYPGYGNGAWQQPPANGMGVAALVLGIVALVIGCIWGIGIILGVLALIFGIVGRRRARRGEANNGGVALAGIILGSVATVLGALFLALFIWVVTTDDSTFDSEEDPFSTSSVVLVTP</sequence>
<keyword evidence="5" id="KW-1185">Reference proteome</keyword>
<evidence type="ECO:0000256" key="1">
    <source>
        <dbReference type="SAM" id="MobiDB-lite"/>
    </source>
</evidence>
<organism evidence="4 5">
    <name type="scientific">Streptomyces liangshanensis</name>
    <dbReference type="NCBI Taxonomy" id="2717324"/>
    <lineage>
        <taxon>Bacteria</taxon>
        <taxon>Bacillati</taxon>
        <taxon>Actinomycetota</taxon>
        <taxon>Actinomycetes</taxon>
        <taxon>Kitasatosporales</taxon>
        <taxon>Streptomycetaceae</taxon>
        <taxon>Streptomyces</taxon>
    </lineage>
</organism>
<feature type="domain" description="DUF4190" evidence="3">
    <location>
        <begin position="152"/>
        <end position="219"/>
    </location>
</feature>
<dbReference type="EMBL" id="CP050177">
    <property type="protein sequence ID" value="QIQ02411.1"/>
    <property type="molecule type" value="Genomic_DNA"/>
</dbReference>
<dbReference type="AlphaFoldDB" id="A0A6G9GWM7"/>
<evidence type="ECO:0000259" key="3">
    <source>
        <dbReference type="Pfam" id="PF13828"/>
    </source>
</evidence>
<dbReference type="Pfam" id="PF13828">
    <property type="entry name" value="DUF4190"/>
    <property type="match status" value="1"/>
</dbReference>
<dbReference type="InterPro" id="IPR025241">
    <property type="entry name" value="DUF4190"/>
</dbReference>
<accession>A0A6G9GWM7</accession>
<evidence type="ECO:0000313" key="5">
    <source>
        <dbReference type="Proteomes" id="UP000501179"/>
    </source>
</evidence>
<name>A0A6G9GWM7_9ACTN</name>
<proteinExistence type="predicted"/>
<feature type="region of interest" description="Disordered" evidence="1">
    <location>
        <begin position="1"/>
        <end position="65"/>
    </location>
</feature>
<feature type="transmembrane region" description="Helical" evidence="2">
    <location>
        <begin position="154"/>
        <end position="187"/>
    </location>
</feature>
<gene>
    <name evidence="4" type="ORF">HA039_08880</name>
</gene>
<feature type="transmembrane region" description="Helical" evidence="2">
    <location>
        <begin position="199"/>
        <end position="227"/>
    </location>
</feature>
<reference evidence="4 5" key="1">
    <citation type="submission" date="2020-03" db="EMBL/GenBank/DDBJ databases">
        <title>A novel species.</title>
        <authorList>
            <person name="Gao J."/>
        </authorList>
    </citation>
    <scope>NUCLEOTIDE SEQUENCE [LARGE SCALE GENOMIC DNA]</scope>
    <source>
        <strain evidence="4 5">QMT-12</strain>
    </source>
</reference>
<evidence type="ECO:0000313" key="4">
    <source>
        <dbReference type="EMBL" id="QIQ02411.1"/>
    </source>
</evidence>